<sequence>MITIEFNSTEFHPYLPEDCQVNPGAYGFELVLWLSQALMAKGIITSYPVSEDWGWFIEYVEADNEFMIGCSSLAECGEGYKTNALAWRVFIKQYLPWHDWQKKHAKPEITRQLADAIIEALTEDGIQITQGD</sequence>
<dbReference type="OrthoDB" id="1453393at2"/>
<evidence type="ECO:0000313" key="2">
    <source>
        <dbReference type="Proteomes" id="UP000033684"/>
    </source>
</evidence>
<dbReference type="AlphaFoldDB" id="A0A0F3IG06"/>
<evidence type="ECO:0000313" key="1">
    <source>
        <dbReference type="EMBL" id="KJV05730.1"/>
    </source>
</evidence>
<protein>
    <submittedName>
        <fullName evidence="1">Uncharacterized protein</fullName>
    </submittedName>
</protein>
<name>A0A0F3IG06_9GAMM</name>
<organism evidence="1 2">
    <name type="scientific">Methylocucumis oryzae</name>
    <dbReference type="NCBI Taxonomy" id="1632867"/>
    <lineage>
        <taxon>Bacteria</taxon>
        <taxon>Pseudomonadati</taxon>
        <taxon>Pseudomonadota</taxon>
        <taxon>Gammaproteobacteria</taxon>
        <taxon>Methylococcales</taxon>
        <taxon>Methylococcaceae</taxon>
        <taxon>Methylocucumis</taxon>
    </lineage>
</organism>
<keyword evidence="2" id="KW-1185">Reference proteome</keyword>
<gene>
    <name evidence="1" type="ORF">VZ94_16000</name>
</gene>
<dbReference type="EMBL" id="LAJX01000183">
    <property type="protein sequence ID" value="KJV05730.1"/>
    <property type="molecule type" value="Genomic_DNA"/>
</dbReference>
<proteinExistence type="predicted"/>
<comment type="caution">
    <text evidence="1">The sequence shown here is derived from an EMBL/GenBank/DDBJ whole genome shotgun (WGS) entry which is preliminary data.</text>
</comment>
<dbReference type="RefSeq" id="WP_045779993.1">
    <property type="nucleotide sequence ID" value="NZ_LAJX01000183.1"/>
</dbReference>
<reference evidence="2" key="1">
    <citation type="submission" date="2015-03" db="EMBL/GenBank/DDBJ databases">
        <title>Draft genome sequence of a novel methanotroph (Sn10-6) isolated from flooded ricefield rhizosphere in India.</title>
        <authorList>
            <person name="Pandit P.S."/>
            <person name="Pore S.D."/>
            <person name="Arora P."/>
            <person name="Kapse N.G."/>
            <person name="Dhakephalkar P.K."/>
            <person name="Rahalkar M.C."/>
        </authorList>
    </citation>
    <scope>NUCLEOTIDE SEQUENCE [LARGE SCALE GENOMIC DNA]</scope>
    <source>
        <strain evidence="2">Sn10-6</strain>
    </source>
</reference>
<reference evidence="1 2" key="2">
    <citation type="journal article" date="2016" name="Microb. Ecol.">
        <title>Genome Characteristics of a Novel Type I Methanotroph (Sn10-6) Isolated from a Flooded Indian Rice Field.</title>
        <authorList>
            <person name="Rahalkar M.C."/>
            <person name="Pandit P.S."/>
            <person name="Dhakephalkar P.K."/>
            <person name="Pore S."/>
            <person name="Arora P."/>
            <person name="Kapse N."/>
        </authorList>
    </citation>
    <scope>NUCLEOTIDE SEQUENCE [LARGE SCALE GENOMIC DNA]</scope>
    <source>
        <strain evidence="1 2">Sn10-6</strain>
    </source>
</reference>
<dbReference type="Proteomes" id="UP000033684">
    <property type="component" value="Unassembled WGS sequence"/>
</dbReference>
<accession>A0A0F3IG06</accession>